<keyword evidence="3" id="KW-0472">Membrane</keyword>
<dbReference type="InterPro" id="IPR041916">
    <property type="entry name" value="Anti_sigma_zinc_sf"/>
</dbReference>
<evidence type="ECO:0000313" key="4">
    <source>
        <dbReference type="EMBL" id="KIZ13645.1"/>
    </source>
</evidence>
<dbReference type="RefSeq" id="WP_044368565.1">
    <property type="nucleotide sequence ID" value="NZ_JRKI01000062.1"/>
</dbReference>
<feature type="transmembrane region" description="Helical" evidence="3">
    <location>
        <begin position="104"/>
        <end position="128"/>
    </location>
</feature>
<keyword evidence="3" id="KW-0812">Transmembrane</keyword>
<dbReference type="AlphaFoldDB" id="A0A0D7CCL1"/>
<evidence type="ECO:0000256" key="1">
    <source>
        <dbReference type="ARBA" id="ARBA00023015"/>
    </source>
</evidence>
<evidence type="ECO:0000256" key="3">
    <source>
        <dbReference type="SAM" id="Phobius"/>
    </source>
</evidence>
<evidence type="ECO:0000256" key="2">
    <source>
        <dbReference type="ARBA" id="ARBA00023163"/>
    </source>
</evidence>
<name>A0A0D7CCL1_9ACTN</name>
<dbReference type="PATRIC" id="fig|1240678.4.peg.7918"/>
<keyword evidence="5" id="KW-1185">Reference proteome</keyword>
<organism evidence="4 5">
    <name type="scientific">Streptomyces natalensis ATCC 27448</name>
    <dbReference type="NCBI Taxonomy" id="1240678"/>
    <lineage>
        <taxon>Bacteria</taxon>
        <taxon>Bacillati</taxon>
        <taxon>Actinomycetota</taxon>
        <taxon>Actinomycetes</taxon>
        <taxon>Kitasatosporales</taxon>
        <taxon>Streptomycetaceae</taxon>
        <taxon>Streptomyces</taxon>
    </lineage>
</organism>
<proteinExistence type="predicted"/>
<keyword evidence="1" id="KW-0805">Transcription regulation</keyword>
<dbReference type="Proteomes" id="UP000032458">
    <property type="component" value="Unassembled WGS sequence"/>
</dbReference>
<keyword evidence="3" id="KW-1133">Transmembrane helix</keyword>
<dbReference type="EMBL" id="JRKI01000062">
    <property type="protein sequence ID" value="KIZ13645.1"/>
    <property type="molecule type" value="Genomic_DNA"/>
</dbReference>
<comment type="caution">
    <text evidence="4">The sequence shown here is derived from an EMBL/GenBank/DDBJ whole genome shotgun (WGS) entry which is preliminary data.</text>
</comment>
<gene>
    <name evidence="4" type="ORF">SNA_37170</name>
</gene>
<evidence type="ECO:0008006" key="6">
    <source>
        <dbReference type="Google" id="ProtNLM"/>
    </source>
</evidence>
<reference evidence="4 5" key="1">
    <citation type="submission" date="2014-09" db="EMBL/GenBank/DDBJ databases">
        <title>Draft genome sequence of Streptomyces natalensis ATCC 27448, producer of the antifungal pimaricin.</title>
        <authorList>
            <person name="Mendes M.V."/>
            <person name="Beites T."/>
            <person name="Pires S."/>
            <person name="Santos C.L."/>
            <person name="Moradas-Ferreira P."/>
        </authorList>
    </citation>
    <scope>NUCLEOTIDE SEQUENCE [LARGE SCALE GENOMIC DNA]</scope>
    <source>
        <strain evidence="4 5">ATCC 27448</strain>
    </source>
</reference>
<dbReference type="Gene3D" id="1.10.10.1320">
    <property type="entry name" value="Anti-sigma factor, zinc-finger domain"/>
    <property type="match status" value="1"/>
</dbReference>
<keyword evidence="2" id="KW-0804">Transcription</keyword>
<protein>
    <recommendedName>
        <fullName evidence="6">Zinc-finger domain-containing protein</fullName>
    </recommendedName>
</protein>
<sequence>MTRNLTCEELRDTGAELALGVLAGRERAEATAHLDRCAECREYIEQLALVGDGLLGLLPGTEPPAGFETRVARRLSQAAAARDGHVVARGVGKRRERSRRGIRLRIASAAAVLALGLGAGGWAVGMAIENVAAGPARPAQTVPNMLRADLTGAVAGHREAAGEIYAHPGSPPGSPGLVFMSVDLADAGIKYSGKVICLLQRSNGTTVRLGTFHMRGGDAYWGAPASVNLSTVSGVRLTAADGSALATAHFSGR</sequence>
<accession>A0A0D7CCL1</accession>
<evidence type="ECO:0000313" key="5">
    <source>
        <dbReference type="Proteomes" id="UP000032458"/>
    </source>
</evidence>